<sequence length="78" mass="9216">MAFRIGCEKYKYLEGDSKNDPPELMFRHRCHRQMITDISWNKNEPWAETLQVWTIVVDMTKLSKSGQCTRRGPSCDHI</sequence>
<dbReference type="EMBL" id="JXTC01000088">
    <property type="protein sequence ID" value="PON89981.1"/>
    <property type="molecule type" value="Genomic_DNA"/>
</dbReference>
<dbReference type="STRING" id="63057.A0A2P5EWR9"/>
<dbReference type="OrthoDB" id="427795at2759"/>
<accession>A0A2P5EWR9</accession>
<name>A0A2P5EWR9_TREOI</name>
<dbReference type="InterPro" id="IPR015943">
    <property type="entry name" value="WD40/YVTN_repeat-like_dom_sf"/>
</dbReference>
<dbReference type="Proteomes" id="UP000237000">
    <property type="component" value="Unassembled WGS sequence"/>
</dbReference>
<dbReference type="Gene3D" id="2.130.10.10">
    <property type="entry name" value="YVTN repeat-like/Quinoprotein amine dehydrogenase"/>
    <property type="match status" value="1"/>
</dbReference>
<proteinExistence type="predicted"/>
<evidence type="ECO:0000313" key="2">
    <source>
        <dbReference type="Proteomes" id="UP000237000"/>
    </source>
</evidence>
<protein>
    <submittedName>
        <fullName evidence="1">Uncharacterized protein</fullName>
    </submittedName>
</protein>
<keyword evidence="2" id="KW-1185">Reference proteome</keyword>
<reference evidence="2" key="1">
    <citation type="submission" date="2016-06" db="EMBL/GenBank/DDBJ databases">
        <title>Parallel loss of symbiosis genes in relatives of nitrogen-fixing non-legume Parasponia.</title>
        <authorList>
            <person name="Van Velzen R."/>
            <person name="Holmer R."/>
            <person name="Bu F."/>
            <person name="Rutten L."/>
            <person name="Van Zeijl A."/>
            <person name="Liu W."/>
            <person name="Santuari L."/>
            <person name="Cao Q."/>
            <person name="Sharma T."/>
            <person name="Shen D."/>
            <person name="Roswanjaya Y."/>
            <person name="Wardhani T."/>
            <person name="Kalhor M.S."/>
            <person name="Jansen J."/>
            <person name="Van den Hoogen J."/>
            <person name="Gungor B."/>
            <person name="Hartog M."/>
            <person name="Hontelez J."/>
            <person name="Verver J."/>
            <person name="Yang W.-C."/>
            <person name="Schijlen E."/>
            <person name="Repin R."/>
            <person name="Schilthuizen M."/>
            <person name="Schranz E."/>
            <person name="Heidstra R."/>
            <person name="Miyata K."/>
            <person name="Fedorova E."/>
            <person name="Kohlen W."/>
            <person name="Bisseling T."/>
            <person name="Smit S."/>
            <person name="Geurts R."/>
        </authorList>
    </citation>
    <scope>NUCLEOTIDE SEQUENCE [LARGE SCALE GENOMIC DNA]</scope>
    <source>
        <strain evidence="2">cv. RG33-2</strain>
    </source>
</reference>
<dbReference type="AlphaFoldDB" id="A0A2P5EWR9"/>
<gene>
    <name evidence="1" type="ORF">TorRG33x02_142670</name>
</gene>
<dbReference type="InParanoid" id="A0A2P5EWR9"/>
<organism evidence="1 2">
    <name type="scientific">Trema orientale</name>
    <name type="common">Charcoal tree</name>
    <name type="synonym">Celtis orientalis</name>
    <dbReference type="NCBI Taxonomy" id="63057"/>
    <lineage>
        <taxon>Eukaryota</taxon>
        <taxon>Viridiplantae</taxon>
        <taxon>Streptophyta</taxon>
        <taxon>Embryophyta</taxon>
        <taxon>Tracheophyta</taxon>
        <taxon>Spermatophyta</taxon>
        <taxon>Magnoliopsida</taxon>
        <taxon>eudicotyledons</taxon>
        <taxon>Gunneridae</taxon>
        <taxon>Pentapetalae</taxon>
        <taxon>rosids</taxon>
        <taxon>fabids</taxon>
        <taxon>Rosales</taxon>
        <taxon>Cannabaceae</taxon>
        <taxon>Trema</taxon>
    </lineage>
</organism>
<evidence type="ECO:0000313" key="1">
    <source>
        <dbReference type="EMBL" id="PON89981.1"/>
    </source>
</evidence>
<comment type="caution">
    <text evidence="1">The sequence shown here is derived from an EMBL/GenBank/DDBJ whole genome shotgun (WGS) entry which is preliminary data.</text>
</comment>